<evidence type="ECO:0000313" key="2">
    <source>
        <dbReference type="Proteomes" id="UP000614216"/>
    </source>
</evidence>
<organism evidence="1 2">
    <name type="scientific">Fulvivirga marina</name>
    <dbReference type="NCBI Taxonomy" id="2494733"/>
    <lineage>
        <taxon>Bacteria</taxon>
        <taxon>Pseudomonadati</taxon>
        <taxon>Bacteroidota</taxon>
        <taxon>Cytophagia</taxon>
        <taxon>Cytophagales</taxon>
        <taxon>Fulvivirgaceae</taxon>
        <taxon>Fulvivirga</taxon>
    </lineage>
</organism>
<name>A0A937G1P6_9BACT</name>
<dbReference type="InterPro" id="IPR009752">
    <property type="entry name" value="Phage_Mu_GpJ"/>
</dbReference>
<protein>
    <submittedName>
        <fullName evidence="1">DUF1320 family protein</fullName>
    </submittedName>
</protein>
<dbReference type="AlphaFoldDB" id="A0A937G1P6"/>
<dbReference type="Proteomes" id="UP000614216">
    <property type="component" value="Unassembled WGS sequence"/>
</dbReference>
<dbReference type="EMBL" id="JAEUGD010000064">
    <property type="protein sequence ID" value="MBL6448566.1"/>
    <property type="molecule type" value="Genomic_DNA"/>
</dbReference>
<comment type="caution">
    <text evidence="1">The sequence shown here is derived from an EMBL/GenBank/DDBJ whole genome shotgun (WGS) entry which is preliminary data.</text>
</comment>
<keyword evidence="2" id="KW-1185">Reference proteome</keyword>
<evidence type="ECO:0000313" key="1">
    <source>
        <dbReference type="EMBL" id="MBL6448566.1"/>
    </source>
</evidence>
<reference evidence="1" key="1">
    <citation type="submission" date="2021-01" db="EMBL/GenBank/DDBJ databases">
        <title>Fulvivirga kasyanovii gen. nov., sp nov., a novel member of the phylum Bacteroidetes isolated from seawater in a mussel farm.</title>
        <authorList>
            <person name="Zhao L.-H."/>
            <person name="Wang Z.-J."/>
        </authorList>
    </citation>
    <scope>NUCLEOTIDE SEQUENCE</scope>
    <source>
        <strain evidence="1">29W222</strain>
    </source>
</reference>
<dbReference type="Pfam" id="PF07030">
    <property type="entry name" value="Phage_Mu_Gp36"/>
    <property type="match status" value="1"/>
</dbReference>
<dbReference type="RefSeq" id="WP_202858101.1">
    <property type="nucleotide sequence ID" value="NZ_JAEUGD010000064.1"/>
</dbReference>
<sequence>MFIETNDYSDHVQADILDKVINSDSSTRIQAEVKIQSLIESYLSVRYDVKNIFNKSGSARNPTVVMYMIDMVVYRVFSRLSPGQIPQHINDKYSDALLWLKMVSAGKLEPDLPKPLGESLGSKFNVKYGSERKRNPYY</sequence>
<accession>A0A937G1P6</accession>
<gene>
    <name evidence="1" type="ORF">JMN32_19805</name>
</gene>
<proteinExistence type="predicted"/>